<evidence type="ECO:0000313" key="2">
    <source>
        <dbReference type="Proteomes" id="UP000287243"/>
    </source>
</evidence>
<dbReference type="AlphaFoldDB" id="A0A410P3K5"/>
<dbReference type="RefSeq" id="WP_128699309.1">
    <property type="nucleotide sequence ID" value="NZ_CP019384.1"/>
</dbReference>
<dbReference type="KEGG" id="vai:BU251_02460"/>
<keyword evidence="2" id="KW-1185">Reference proteome</keyword>
<reference evidence="1 2" key="1">
    <citation type="submission" date="2017-01" db="EMBL/GenBank/DDBJ databases">
        <title>First insights into the biology of 'candidatus Vampirococcus archaeovorus'.</title>
        <authorList>
            <person name="Kizina J."/>
            <person name="Jordan S."/>
            <person name="Stueber K."/>
            <person name="Reinhardt R."/>
            <person name="Harder J."/>
        </authorList>
    </citation>
    <scope>NUCLEOTIDE SEQUENCE [LARGE SCALE GENOMIC DNA]</scope>
    <source>
        <strain evidence="1 2">LiM</strain>
    </source>
</reference>
<dbReference type="EMBL" id="CP019384">
    <property type="protein sequence ID" value="QAT16671.1"/>
    <property type="molecule type" value="Genomic_DNA"/>
</dbReference>
<protein>
    <submittedName>
        <fullName evidence="1">Uncharacterized protein</fullName>
    </submittedName>
</protein>
<evidence type="ECO:0000313" key="1">
    <source>
        <dbReference type="EMBL" id="QAT16671.1"/>
    </source>
</evidence>
<gene>
    <name evidence="1" type="ORF">BU251_02460</name>
</gene>
<proteinExistence type="predicted"/>
<sequence length="254" mass="30057">MKRGRITQEEQARRIKLLAGFLFTFRYATRTQMETFIQLIVNISHTRWLIDYSLKKDFVSVYYEPLLRTKIYYLGPKGKQLISQEAMIEYYHFEKSYAGINTFAHQNATVEAFFMLKSHLNIQEWICEWALRVGKEPREKIPDGLLVLPDGTRAALEVETRYKKLDVLRYFVKRYHYDITRVSRYDCVLVISASRLNYEGLKTRLYNIAPELCASRFFLSDLGMLEQGMCFYQNKLIHLEDAFGILRQNGEKKP</sequence>
<name>A0A410P3K5_VELA1</name>
<accession>A0A410P3K5</accession>
<organism evidence="1 2">
    <name type="scientific">Velamenicoccus archaeovorus</name>
    <dbReference type="NCBI Taxonomy" id="1930593"/>
    <lineage>
        <taxon>Bacteria</taxon>
        <taxon>Pseudomonadati</taxon>
        <taxon>Candidatus Omnitrophota</taxon>
        <taxon>Candidatus Velamenicoccus</taxon>
    </lineage>
</organism>
<dbReference type="Proteomes" id="UP000287243">
    <property type="component" value="Chromosome"/>
</dbReference>